<accession>A0A0K1QG95</accession>
<gene>
    <name evidence="2" type="ORF">AKJ09_11449</name>
</gene>
<dbReference type="Proteomes" id="UP000064967">
    <property type="component" value="Chromosome"/>
</dbReference>
<sequence length="433" mass="46573">MRAAFFDAQGSRLARTLPYAASALAFLAACTAPVSGGQTLLLLAFAGSLFCLAGGLAFRPSRARAVELVCGPGHVDVKNAGLRSQRIEAKSIVGATTARTERGILLTLAHAKRDQPIEIEVESEADAERIRHALGIGHDGFGTVGWRTVSDGTAKIARTCRLVLAALGLLTCFFGWTGSEGASILMGILGFFAMTFAGPVSVAGYFVKPGAPSVEMTPHGVRLMTPRGWFNVPYADILGIETQQGWLQFIVPPPHPPIWVQTQRGALSFGVRDEDERALKAQILTAAARARGHGPRKEDVTGRVGTLRRNGENPRDWLVRLDMAGQMLSGTSGYRGHNLDQQDLWMVLEDPDAEAELRAAAARVLRHSPEPEARVRIGNAVAAVRDERANKRLRIAVEDDLDAATLELGLLDAEEHAQAQKMAAMSSALRPVR</sequence>
<evidence type="ECO:0000256" key="1">
    <source>
        <dbReference type="SAM" id="Phobius"/>
    </source>
</evidence>
<protein>
    <submittedName>
        <fullName evidence="2">Uncharacterized protein</fullName>
    </submittedName>
</protein>
<dbReference type="PROSITE" id="PS51257">
    <property type="entry name" value="PROKAR_LIPOPROTEIN"/>
    <property type="match status" value="1"/>
</dbReference>
<keyword evidence="1" id="KW-0812">Transmembrane</keyword>
<feature type="transmembrane region" description="Helical" evidence="1">
    <location>
        <begin position="184"/>
        <end position="207"/>
    </location>
</feature>
<dbReference type="RefSeq" id="WP_146655349.1">
    <property type="nucleotide sequence ID" value="NZ_CP012333.1"/>
</dbReference>
<feature type="transmembrane region" description="Helical" evidence="1">
    <location>
        <begin position="162"/>
        <end position="178"/>
    </location>
</feature>
<organism evidence="2 3">
    <name type="scientific">Labilithrix luteola</name>
    <dbReference type="NCBI Taxonomy" id="1391654"/>
    <lineage>
        <taxon>Bacteria</taxon>
        <taxon>Pseudomonadati</taxon>
        <taxon>Myxococcota</taxon>
        <taxon>Polyangia</taxon>
        <taxon>Polyangiales</taxon>
        <taxon>Labilitrichaceae</taxon>
        <taxon>Labilithrix</taxon>
    </lineage>
</organism>
<keyword evidence="1" id="KW-0472">Membrane</keyword>
<dbReference type="EMBL" id="CP012333">
    <property type="protein sequence ID" value="AKV04786.1"/>
    <property type="molecule type" value="Genomic_DNA"/>
</dbReference>
<proteinExistence type="predicted"/>
<evidence type="ECO:0000313" key="3">
    <source>
        <dbReference type="Proteomes" id="UP000064967"/>
    </source>
</evidence>
<name>A0A0K1QG95_9BACT</name>
<keyword evidence="3" id="KW-1185">Reference proteome</keyword>
<dbReference type="AlphaFoldDB" id="A0A0K1QG95"/>
<evidence type="ECO:0000313" key="2">
    <source>
        <dbReference type="EMBL" id="AKV04786.1"/>
    </source>
</evidence>
<dbReference type="KEGG" id="llu:AKJ09_11449"/>
<feature type="transmembrane region" description="Helical" evidence="1">
    <location>
        <begin position="40"/>
        <end position="58"/>
    </location>
</feature>
<keyword evidence="1" id="KW-1133">Transmembrane helix</keyword>
<feature type="transmembrane region" description="Helical" evidence="1">
    <location>
        <begin position="12"/>
        <end position="34"/>
    </location>
</feature>
<reference evidence="2 3" key="1">
    <citation type="submission" date="2015-08" db="EMBL/GenBank/DDBJ databases">
        <authorList>
            <person name="Babu N.S."/>
            <person name="Beckwith C.J."/>
            <person name="Beseler K.G."/>
            <person name="Brison A."/>
            <person name="Carone J.V."/>
            <person name="Caskin T.P."/>
            <person name="Diamond M."/>
            <person name="Durham M.E."/>
            <person name="Foxe J.M."/>
            <person name="Go M."/>
            <person name="Henderson B.A."/>
            <person name="Jones I.B."/>
            <person name="McGettigan J.A."/>
            <person name="Micheletti S.J."/>
            <person name="Nasrallah M.E."/>
            <person name="Ortiz D."/>
            <person name="Piller C.R."/>
            <person name="Privatt S.R."/>
            <person name="Schneider S.L."/>
            <person name="Sharp S."/>
            <person name="Smith T.C."/>
            <person name="Stanton J.D."/>
            <person name="Ullery H.E."/>
            <person name="Wilson R.J."/>
            <person name="Serrano M.G."/>
            <person name="Buck G."/>
            <person name="Lee V."/>
            <person name="Wang Y."/>
            <person name="Carvalho R."/>
            <person name="Voegtly L."/>
            <person name="Shi R."/>
            <person name="Duckworth R."/>
            <person name="Johnson A."/>
            <person name="Loviza R."/>
            <person name="Walstead R."/>
            <person name="Shah Z."/>
            <person name="Kiflezghi M."/>
            <person name="Wade K."/>
            <person name="Ball S.L."/>
            <person name="Bradley K.W."/>
            <person name="Asai D.J."/>
            <person name="Bowman C.A."/>
            <person name="Russell D.A."/>
            <person name="Pope W.H."/>
            <person name="Jacobs-Sera D."/>
            <person name="Hendrix R.W."/>
            <person name="Hatfull G.F."/>
        </authorList>
    </citation>
    <scope>NUCLEOTIDE SEQUENCE [LARGE SCALE GENOMIC DNA]</scope>
    <source>
        <strain evidence="2 3">DSM 27648</strain>
    </source>
</reference>